<dbReference type="InterPro" id="IPR036196">
    <property type="entry name" value="Ptyr_pPase_sf"/>
</dbReference>
<dbReference type="PANTHER" id="PTHR11717:SF31">
    <property type="entry name" value="LOW MOLECULAR WEIGHT PROTEIN-TYROSINE-PHOSPHATASE ETP-RELATED"/>
    <property type="match status" value="1"/>
</dbReference>
<name>A0A927PDM5_9MICO</name>
<dbReference type="GO" id="GO:0004725">
    <property type="term" value="F:protein tyrosine phosphatase activity"/>
    <property type="evidence" value="ECO:0007669"/>
    <property type="project" value="TreeGrafter"/>
</dbReference>
<evidence type="ECO:0000313" key="2">
    <source>
        <dbReference type="EMBL" id="MBD8079758.1"/>
    </source>
</evidence>
<keyword evidence="3" id="KW-1185">Reference proteome</keyword>
<dbReference type="Pfam" id="PF01451">
    <property type="entry name" value="LMWPc"/>
    <property type="match status" value="1"/>
</dbReference>
<reference evidence="2" key="1">
    <citation type="journal article" date="2018" name="Curr. Microbiol.">
        <title>Cellulosimicrobium arenosum sp. nov., Isolated from Marine Sediment Sand.</title>
        <authorList>
            <person name="Oh M."/>
            <person name="Kim J.H."/>
            <person name="Yoon J.H."/>
            <person name="Schumann P."/>
            <person name="Kim W."/>
        </authorList>
    </citation>
    <scope>NUCLEOTIDE SEQUENCE</scope>
    <source>
        <strain evidence="2">KCTC 49039</strain>
    </source>
</reference>
<feature type="domain" description="Phosphotyrosine protein phosphatase I" evidence="1">
    <location>
        <begin position="2"/>
        <end position="178"/>
    </location>
</feature>
<protein>
    <submittedName>
        <fullName evidence="2">Low molecular weight phosphatase family protein</fullName>
    </submittedName>
</protein>
<proteinExistence type="predicted"/>
<dbReference type="SMART" id="SM00226">
    <property type="entry name" value="LMWPc"/>
    <property type="match status" value="1"/>
</dbReference>
<evidence type="ECO:0000259" key="1">
    <source>
        <dbReference type="SMART" id="SM00226"/>
    </source>
</evidence>
<sequence>MLSMLVVCTGNICRSPAAQLLLADVLDSSVSVSSAGTRALVGAAVAEPVARRLTGLGIDTSGFTARALDSSLVERSDVVVTMTAEHRAAVLGVVPGALRRTFLLTELVLLAEHAGADAVSGRDDEARLRALVAAAGRTRATIGPARAHDVADPYGREDARYAEMLAEVREQATRLRCALRR</sequence>
<reference evidence="2" key="2">
    <citation type="submission" date="2020-09" db="EMBL/GenBank/DDBJ databases">
        <authorList>
            <person name="Yu Y."/>
        </authorList>
    </citation>
    <scope>NUCLEOTIDE SEQUENCE</scope>
    <source>
        <strain evidence="2">KCTC 49039</strain>
    </source>
</reference>
<gene>
    <name evidence="2" type="ORF">IF651_11895</name>
</gene>
<organism evidence="2 3">
    <name type="scientific">Cellulosimicrobium arenosum</name>
    <dbReference type="NCBI Taxonomy" id="2708133"/>
    <lineage>
        <taxon>Bacteria</taxon>
        <taxon>Bacillati</taxon>
        <taxon>Actinomycetota</taxon>
        <taxon>Actinomycetes</taxon>
        <taxon>Micrococcales</taxon>
        <taxon>Promicromonosporaceae</taxon>
        <taxon>Cellulosimicrobium</taxon>
    </lineage>
</organism>
<dbReference type="PANTHER" id="PTHR11717">
    <property type="entry name" value="LOW MOLECULAR WEIGHT PROTEIN TYROSINE PHOSPHATASE"/>
    <property type="match status" value="1"/>
</dbReference>
<dbReference type="InterPro" id="IPR023485">
    <property type="entry name" value="Ptyr_pPase"/>
</dbReference>
<dbReference type="Proteomes" id="UP000610846">
    <property type="component" value="Unassembled WGS sequence"/>
</dbReference>
<dbReference type="Gene3D" id="3.40.50.2300">
    <property type="match status" value="1"/>
</dbReference>
<dbReference type="SUPFAM" id="SSF52788">
    <property type="entry name" value="Phosphotyrosine protein phosphatases I"/>
    <property type="match status" value="1"/>
</dbReference>
<comment type="caution">
    <text evidence="2">The sequence shown here is derived from an EMBL/GenBank/DDBJ whole genome shotgun (WGS) entry which is preliminary data.</text>
</comment>
<accession>A0A927PDM5</accession>
<dbReference type="AlphaFoldDB" id="A0A927PDM5"/>
<dbReference type="InterPro" id="IPR050438">
    <property type="entry name" value="LMW_PTPase"/>
</dbReference>
<evidence type="ECO:0000313" key="3">
    <source>
        <dbReference type="Proteomes" id="UP000610846"/>
    </source>
</evidence>
<dbReference type="EMBL" id="JACYHB010000009">
    <property type="protein sequence ID" value="MBD8079758.1"/>
    <property type="molecule type" value="Genomic_DNA"/>
</dbReference>